<feature type="compositionally biased region" description="Basic and acidic residues" evidence="1">
    <location>
        <begin position="207"/>
        <end position="218"/>
    </location>
</feature>
<feature type="compositionally biased region" description="Basic and acidic residues" evidence="1">
    <location>
        <begin position="160"/>
        <end position="195"/>
    </location>
</feature>
<keyword evidence="2" id="KW-1133">Transmembrane helix</keyword>
<dbReference type="EMBL" id="CP024161">
    <property type="protein sequence ID" value="ATP59645.1"/>
    <property type="molecule type" value="Genomic_DNA"/>
</dbReference>
<keyword evidence="2" id="KW-0812">Transmembrane</keyword>
<dbReference type="SUPFAM" id="SSF56219">
    <property type="entry name" value="DNase I-like"/>
    <property type="match status" value="1"/>
</dbReference>
<dbReference type="InterPro" id="IPR036691">
    <property type="entry name" value="Endo/exonu/phosph_ase_sf"/>
</dbReference>
<sequence>MQKIAKIIAGVGVGVVGALAVGVPLIVIESNKSALNNKSQINLSEIKTDSVKFSIPFSVLKTVPTNKENEKAKITLKNGEKEIVLENNNFKVDKDEVKFTLFNLDPGTEYKLVKVEFSDNNKVDLSNLNTIFKTESTSNQSPQDNEPKNPENPGENNQKPSDDVKTENPKNSDKTDEKKVEGKEKEKEKEKEKPNKSVNPGNSGANSEDKTNDSENIVKKNADSVKFSYWRLNNFSPDPKSKTQSRASRIATVESIISDINPDLMLLSGMSPASGENVDYLVSNLNKKNPDANWSHISSPRDNSTKSSQKKRYTFLYKKSLLELASSKFEEANNGINNNSQGFASVIFKTHNGKELNLGTVVMQNKANNSKRSRGRRNKNGNSAQNQQQEDSKTESDQSKTQIENLKQKIKKQFNDKNFIFTGTFQINDEKNSENTFAKLLSSYKTLLDINSDKNTFSSFLVTSNDLNTKDQVKIEDISSTLARNKAESVSASSPISVTIDLKN</sequence>
<keyword evidence="2" id="KW-0472">Membrane</keyword>
<feature type="compositionally biased region" description="Basic residues" evidence="1">
    <location>
        <begin position="369"/>
        <end position="379"/>
    </location>
</feature>
<feature type="compositionally biased region" description="Polar residues" evidence="1">
    <location>
        <begin position="295"/>
        <end position="307"/>
    </location>
</feature>
<organism evidence="3 4">
    <name type="scientific">Mesomycoplasma dispar</name>
    <dbReference type="NCBI Taxonomy" id="86660"/>
    <lineage>
        <taxon>Bacteria</taxon>
        <taxon>Bacillati</taxon>
        <taxon>Mycoplasmatota</taxon>
        <taxon>Mycoplasmoidales</taxon>
        <taxon>Metamycoplasmataceae</taxon>
        <taxon>Mesomycoplasma</taxon>
    </lineage>
</organism>
<name>A0ABN5DR35_9BACT</name>
<gene>
    <name evidence="3" type="ORF">CSW10_01675</name>
</gene>
<dbReference type="RefSeq" id="WP_099451897.1">
    <property type="nucleotide sequence ID" value="NZ_CP024161.1"/>
</dbReference>
<reference evidence="3" key="1">
    <citation type="submission" date="2017-10" db="EMBL/GenBank/DDBJ databases">
        <title>Genome-wide analysis of the first isolated strain mycoplasma dispar GS01.</title>
        <authorList>
            <person name="Hao H."/>
            <person name="Chen S."/>
            <person name="Zhao P."/>
            <person name="Chu Y."/>
            <person name="Liu Y."/>
        </authorList>
    </citation>
    <scope>NUCLEOTIDE SEQUENCE [LARGE SCALE GENOMIC DNA]</scope>
    <source>
        <strain evidence="3">GS01</strain>
    </source>
</reference>
<evidence type="ECO:0000313" key="4">
    <source>
        <dbReference type="Proteomes" id="UP000224629"/>
    </source>
</evidence>
<feature type="region of interest" description="Disordered" evidence="1">
    <location>
        <begin position="134"/>
        <end position="218"/>
    </location>
</feature>
<feature type="compositionally biased region" description="Polar residues" evidence="1">
    <location>
        <begin position="134"/>
        <end position="144"/>
    </location>
</feature>
<evidence type="ECO:0000256" key="2">
    <source>
        <dbReference type="SAM" id="Phobius"/>
    </source>
</evidence>
<evidence type="ECO:0000256" key="1">
    <source>
        <dbReference type="SAM" id="MobiDB-lite"/>
    </source>
</evidence>
<feature type="compositionally biased region" description="Polar residues" evidence="1">
    <location>
        <begin position="196"/>
        <end position="206"/>
    </location>
</feature>
<evidence type="ECO:0000313" key="3">
    <source>
        <dbReference type="EMBL" id="ATP59645.1"/>
    </source>
</evidence>
<accession>A0ABN5DR35</accession>
<keyword evidence="4" id="KW-1185">Reference proteome</keyword>
<feature type="region of interest" description="Disordered" evidence="1">
    <location>
        <begin position="366"/>
        <end position="402"/>
    </location>
</feature>
<protein>
    <submittedName>
        <fullName evidence="3">Uncharacterized protein</fullName>
    </submittedName>
</protein>
<dbReference type="Proteomes" id="UP000224629">
    <property type="component" value="Chromosome"/>
</dbReference>
<feature type="region of interest" description="Disordered" evidence="1">
    <location>
        <begin position="289"/>
        <end position="310"/>
    </location>
</feature>
<feature type="transmembrane region" description="Helical" evidence="2">
    <location>
        <begin position="7"/>
        <end position="28"/>
    </location>
</feature>
<proteinExistence type="predicted"/>